<keyword evidence="2" id="KW-0575">Peroxidase</keyword>
<evidence type="ECO:0000313" key="9">
    <source>
        <dbReference type="Proteomes" id="UP000051124"/>
    </source>
</evidence>
<keyword evidence="5" id="KW-0676">Redox-active center</keyword>
<evidence type="ECO:0000256" key="2">
    <source>
        <dbReference type="ARBA" id="ARBA00022559"/>
    </source>
</evidence>
<evidence type="ECO:0000256" key="6">
    <source>
        <dbReference type="SAM" id="MobiDB-lite"/>
    </source>
</evidence>
<gene>
    <name evidence="8" type="ORF">AMJ40_00235</name>
</gene>
<protein>
    <submittedName>
        <fullName evidence="8">Alkyl hydroperoxide reductase</fullName>
    </submittedName>
</protein>
<evidence type="ECO:0000313" key="8">
    <source>
        <dbReference type="EMBL" id="KPJ51362.1"/>
    </source>
</evidence>
<dbReference type="Pfam" id="PF00578">
    <property type="entry name" value="AhpC-TSA"/>
    <property type="match status" value="1"/>
</dbReference>
<dbReference type="EMBL" id="LIZT01000002">
    <property type="protein sequence ID" value="KPJ51362.1"/>
    <property type="molecule type" value="Genomic_DNA"/>
</dbReference>
<organism evidence="8 9">
    <name type="scientific">candidate division TA06 bacterium DG_26</name>
    <dbReference type="NCBI Taxonomy" id="1703771"/>
    <lineage>
        <taxon>Bacteria</taxon>
        <taxon>Bacteria division TA06</taxon>
    </lineage>
</organism>
<comment type="similarity">
    <text evidence="1">Belongs to the peroxiredoxin family. AhpC/Prx1 subfamily.</text>
</comment>
<name>A0A0S7WMH4_UNCT6</name>
<dbReference type="GO" id="GO:0042744">
    <property type="term" value="P:hydrogen peroxide catabolic process"/>
    <property type="evidence" value="ECO:0007669"/>
    <property type="project" value="TreeGrafter"/>
</dbReference>
<keyword evidence="3" id="KW-0049">Antioxidant</keyword>
<sequence>MTAVAVKYPEFRELGVEVLAISVDSNFSHKVWQEVELSKMVKGGVPYPMISDPGGRIGTVYGVYDEEKGVDVRGRFLIDPEGVLQAMEILTPPVGRNVAEVIRQLKAFQHHQSTGELMPSGWQPGKPTLPPETETLKRAGKVWEIWKTEMAF</sequence>
<dbReference type="GO" id="GO:0005829">
    <property type="term" value="C:cytosol"/>
    <property type="evidence" value="ECO:0007669"/>
    <property type="project" value="TreeGrafter"/>
</dbReference>
<feature type="domain" description="Thioredoxin" evidence="7">
    <location>
        <begin position="1"/>
        <end position="110"/>
    </location>
</feature>
<dbReference type="InterPro" id="IPR050217">
    <property type="entry name" value="Peroxiredoxin"/>
</dbReference>
<feature type="region of interest" description="Disordered" evidence="6">
    <location>
        <begin position="114"/>
        <end position="133"/>
    </location>
</feature>
<dbReference type="GO" id="GO:0006979">
    <property type="term" value="P:response to oxidative stress"/>
    <property type="evidence" value="ECO:0007669"/>
    <property type="project" value="TreeGrafter"/>
</dbReference>
<evidence type="ECO:0000256" key="3">
    <source>
        <dbReference type="ARBA" id="ARBA00022862"/>
    </source>
</evidence>
<dbReference type="InterPro" id="IPR036249">
    <property type="entry name" value="Thioredoxin-like_sf"/>
</dbReference>
<accession>A0A0S7WMH4</accession>
<comment type="caution">
    <text evidence="8">The sequence shown here is derived from an EMBL/GenBank/DDBJ whole genome shotgun (WGS) entry which is preliminary data.</text>
</comment>
<keyword evidence="4" id="KW-0560">Oxidoreductase</keyword>
<dbReference type="AlphaFoldDB" id="A0A0S7WMH4"/>
<proteinExistence type="inferred from homology"/>
<dbReference type="InterPro" id="IPR024706">
    <property type="entry name" value="Peroxiredoxin_AhpC-typ"/>
</dbReference>
<reference evidence="8 9" key="1">
    <citation type="journal article" date="2015" name="Microbiome">
        <title>Genomic resolution of linkages in carbon, nitrogen, and sulfur cycling among widespread estuary sediment bacteria.</title>
        <authorList>
            <person name="Baker B.J."/>
            <person name="Lazar C.S."/>
            <person name="Teske A.P."/>
            <person name="Dick G.J."/>
        </authorList>
    </citation>
    <scope>NUCLEOTIDE SEQUENCE [LARGE SCALE GENOMIC DNA]</scope>
    <source>
        <strain evidence="8">DG_26</strain>
    </source>
</reference>
<dbReference type="GO" id="GO:0008379">
    <property type="term" value="F:thioredoxin peroxidase activity"/>
    <property type="evidence" value="ECO:0007669"/>
    <property type="project" value="TreeGrafter"/>
</dbReference>
<dbReference type="Gene3D" id="3.40.30.10">
    <property type="entry name" value="Glutaredoxin"/>
    <property type="match status" value="1"/>
</dbReference>
<evidence type="ECO:0000256" key="1">
    <source>
        <dbReference type="ARBA" id="ARBA00009796"/>
    </source>
</evidence>
<dbReference type="Pfam" id="PF10417">
    <property type="entry name" value="1-cysPrx_C"/>
    <property type="match status" value="1"/>
</dbReference>
<dbReference type="PROSITE" id="PS51352">
    <property type="entry name" value="THIOREDOXIN_2"/>
    <property type="match status" value="1"/>
</dbReference>
<dbReference type="PATRIC" id="fig|1703771.3.peg.1118"/>
<dbReference type="PANTHER" id="PTHR10681:SF121">
    <property type="entry name" value="ALKYL HYDROPEROXIDE REDUCTASE C"/>
    <property type="match status" value="1"/>
</dbReference>
<dbReference type="InterPro" id="IPR013766">
    <property type="entry name" value="Thioredoxin_domain"/>
</dbReference>
<dbReference type="SUPFAM" id="SSF52833">
    <property type="entry name" value="Thioredoxin-like"/>
    <property type="match status" value="1"/>
</dbReference>
<dbReference type="PIRSF" id="PIRSF000239">
    <property type="entry name" value="AHPC"/>
    <property type="match status" value="1"/>
</dbReference>
<dbReference type="GO" id="GO:0033554">
    <property type="term" value="P:cellular response to stress"/>
    <property type="evidence" value="ECO:0007669"/>
    <property type="project" value="TreeGrafter"/>
</dbReference>
<dbReference type="InterPro" id="IPR019479">
    <property type="entry name" value="Peroxiredoxin_C"/>
</dbReference>
<dbReference type="GO" id="GO:0045454">
    <property type="term" value="P:cell redox homeostasis"/>
    <property type="evidence" value="ECO:0007669"/>
    <property type="project" value="TreeGrafter"/>
</dbReference>
<evidence type="ECO:0000256" key="4">
    <source>
        <dbReference type="ARBA" id="ARBA00023002"/>
    </source>
</evidence>
<dbReference type="Proteomes" id="UP000051124">
    <property type="component" value="Unassembled WGS sequence"/>
</dbReference>
<dbReference type="InterPro" id="IPR000866">
    <property type="entry name" value="AhpC/TSA"/>
</dbReference>
<evidence type="ECO:0000256" key="5">
    <source>
        <dbReference type="ARBA" id="ARBA00023284"/>
    </source>
</evidence>
<dbReference type="PANTHER" id="PTHR10681">
    <property type="entry name" value="THIOREDOXIN PEROXIDASE"/>
    <property type="match status" value="1"/>
</dbReference>
<evidence type="ECO:0000259" key="7">
    <source>
        <dbReference type="PROSITE" id="PS51352"/>
    </source>
</evidence>